<dbReference type="EMBL" id="JBHLWI010000032">
    <property type="protein sequence ID" value="MFC0263383.1"/>
    <property type="molecule type" value="Genomic_DNA"/>
</dbReference>
<organism evidence="1 2">
    <name type="scientific">Fontibacter flavus</name>
    <dbReference type="NCBI Taxonomy" id="654838"/>
    <lineage>
        <taxon>Bacteria</taxon>
        <taxon>Pseudomonadati</taxon>
        <taxon>Bacteroidota</taxon>
        <taxon>Cytophagia</taxon>
        <taxon>Cytophagales</taxon>
        <taxon>Cyclobacteriaceae</taxon>
        <taxon>Fontibacter</taxon>
    </lineage>
</organism>
<proteinExistence type="predicted"/>
<evidence type="ECO:0000313" key="1">
    <source>
        <dbReference type="EMBL" id="MFC0263383.1"/>
    </source>
</evidence>
<sequence>MKFNRKDYQDAINQIHQEWRHFDVPKVIHDRIIQLAWDSVEEDLVIKTIMDEFQTKKCYATKCYWFSDAFKFEREQYAKMGLFLACDSCKESCIPEILK</sequence>
<accession>A0ABV6FU57</accession>
<comment type="caution">
    <text evidence="1">The sequence shown here is derived from an EMBL/GenBank/DDBJ whole genome shotgun (WGS) entry which is preliminary data.</text>
</comment>
<evidence type="ECO:0000313" key="2">
    <source>
        <dbReference type="Proteomes" id="UP001589797"/>
    </source>
</evidence>
<protein>
    <submittedName>
        <fullName evidence="1">Uncharacterized protein</fullName>
    </submittedName>
</protein>
<dbReference type="RefSeq" id="WP_382387869.1">
    <property type="nucleotide sequence ID" value="NZ_JBHLWI010000032.1"/>
</dbReference>
<reference evidence="1 2" key="1">
    <citation type="submission" date="2024-09" db="EMBL/GenBank/DDBJ databases">
        <authorList>
            <person name="Sun Q."/>
            <person name="Mori K."/>
        </authorList>
    </citation>
    <scope>NUCLEOTIDE SEQUENCE [LARGE SCALE GENOMIC DNA]</scope>
    <source>
        <strain evidence="1 2">CCM 7650</strain>
    </source>
</reference>
<name>A0ABV6FU57_9BACT</name>
<keyword evidence="2" id="KW-1185">Reference proteome</keyword>
<gene>
    <name evidence="1" type="ORF">ACFFIP_11895</name>
</gene>
<dbReference type="Proteomes" id="UP001589797">
    <property type="component" value="Unassembled WGS sequence"/>
</dbReference>